<proteinExistence type="predicted"/>
<evidence type="ECO:0000256" key="1">
    <source>
        <dbReference type="SAM" id="MobiDB-lite"/>
    </source>
</evidence>
<feature type="compositionally biased region" description="Gly residues" evidence="1">
    <location>
        <begin position="1"/>
        <end position="10"/>
    </location>
</feature>
<gene>
    <name evidence="2" type="ORF">POVWA2_043570</name>
</gene>
<dbReference type="AlphaFoldDB" id="A0A1A8ZEN7"/>
<name>A0A1A8ZEN7_PLAOA</name>
<feature type="region of interest" description="Disordered" evidence="1">
    <location>
        <begin position="1"/>
        <end position="70"/>
    </location>
</feature>
<evidence type="ECO:0000313" key="3">
    <source>
        <dbReference type="Proteomes" id="UP000078550"/>
    </source>
</evidence>
<sequence length="70" mass="7354">MGAVGVGSGNGTKKRKQNGRKVVAKWSQSGRKMVAKWPQNGRKVAAKWSQSGRKNGDDGGSPAANMLGKD</sequence>
<evidence type="ECO:0000313" key="2">
    <source>
        <dbReference type="EMBL" id="SBT42332.1"/>
    </source>
</evidence>
<dbReference type="EMBL" id="FLRE01000164">
    <property type="protein sequence ID" value="SBT42332.1"/>
    <property type="molecule type" value="Genomic_DNA"/>
</dbReference>
<reference evidence="3" key="1">
    <citation type="submission" date="2016-05" db="EMBL/GenBank/DDBJ databases">
        <authorList>
            <person name="Naeem Raeece"/>
        </authorList>
    </citation>
    <scope>NUCLEOTIDE SEQUENCE [LARGE SCALE GENOMIC DNA]</scope>
</reference>
<accession>A0A1A8ZEN7</accession>
<organism evidence="2 3">
    <name type="scientific">Plasmodium ovale wallikeri</name>
    <dbReference type="NCBI Taxonomy" id="864142"/>
    <lineage>
        <taxon>Eukaryota</taxon>
        <taxon>Sar</taxon>
        <taxon>Alveolata</taxon>
        <taxon>Apicomplexa</taxon>
        <taxon>Aconoidasida</taxon>
        <taxon>Haemosporida</taxon>
        <taxon>Plasmodiidae</taxon>
        <taxon>Plasmodium</taxon>
        <taxon>Plasmodium (Plasmodium)</taxon>
    </lineage>
</organism>
<feature type="compositionally biased region" description="Basic residues" evidence="1">
    <location>
        <begin position="12"/>
        <end position="23"/>
    </location>
</feature>
<protein>
    <submittedName>
        <fullName evidence="2">Uncharacterized protein</fullName>
    </submittedName>
</protein>
<dbReference type="Proteomes" id="UP000078550">
    <property type="component" value="Unassembled WGS sequence"/>
</dbReference>